<feature type="domain" description="DUF4143" evidence="2">
    <location>
        <begin position="183"/>
        <end position="339"/>
    </location>
</feature>
<dbReference type="Proteomes" id="UP000075615">
    <property type="component" value="Unassembled WGS sequence"/>
</dbReference>
<gene>
    <name evidence="3" type="ORF">AWN68_01475</name>
</gene>
<dbReference type="InterPro" id="IPR027417">
    <property type="entry name" value="P-loop_NTPase"/>
</dbReference>
<keyword evidence="4" id="KW-1185">Reference proteome</keyword>
<name>A0A150XXM4_9BACT</name>
<reference evidence="3 4" key="1">
    <citation type="submission" date="2016-01" db="EMBL/GenBank/DDBJ databases">
        <title>Genome sequencing of Roseivirga echinicomitans KMM 6058.</title>
        <authorList>
            <person name="Selvaratnam C."/>
            <person name="Thevarajoo S."/>
            <person name="Goh K.M."/>
            <person name="Ee R."/>
            <person name="Chan K.-G."/>
            <person name="Chong C.S."/>
        </authorList>
    </citation>
    <scope>NUCLEOTIDE SEQUENCE [LARGE SCALE GENOMIC DNA]</scope>
    <source>
        <strain evidence="3 4">KMM 6058</strain>
    </source>
</reference>
<dbReference type="Pfam" id="PF13635">
    <property type="entry name" value="DUF4143"/>
    <property type="match status" value="1"/>
</dbReference>
<dbReference type="OrthoDB" id="9778168at2"/>
<evidence type="ECO:0000313" key="4">
    <source>
        <dbReference type="Proteomes" id="UP000075615"/>
    </source>
</evidence>
<accession>A0A150XXM4</accession>
<proteinExistence type="predicted"/>
<comment type="caution">
    <text evidence="3">The sequence shown here is derived from an EMBL/GenBank/DDBJ whole genome shotgun (WGS) entry which is preliminary data.</text>
</comment>
<dbReference type="Pfam" id="PF13173">
    <property type="entry name" value="AAA_14"/>
    <property type="match status" value="1"/>
</dbReference>
<evidence type="ECO:0000259" key="1">
    <source>
        <dbReference type="Pfam" id="PF13173"/>
    </source>
</evidence>
<dbReference type="InterPro" id="IPR025420">
    <property type="entry name" value="DUF4143"/>
</dbReference>
<dbReference type="PANTHER" id="PTHR43566">
    <property type="entry name" value="CONSERVED PROTEIN"/>
    <property type="match status" value="1"/>
</dbReference>
<dbReference type="InterPro" id="IPR041682">
    <property type="entry name" value="AAA_14"/>
</dbReference>
<sequence length="374" mass="43941">MITRDLIELIQKRINDKKVIILLGPRQVGKTTLLKQHFSSQNTLWLNGDDSDTRNQLSNQTTTWLKQTIAKHDRVIIDEAQRIENIGLTLKIIHDNIPEVKVIATGSSSFELANKINEPLTGRKWEFNLWPISTGEMIKHHSLLEETRLLDHRLVYGWYPDVINNAGDEKEILNTLSDSYLYKDILTWENIKKPQKLELLVQALAFQIGQQVSYNELGQITGLDNQTVEKYISLLERAFIVFRLPSLSRNLRNELKKSRKVYFYDVGIRNAVIKNWNPVSLRQDVGSLWENFLIVERLKYKAYNSIYSNDYFWRTNAQQEIDFIEDYDGVLHAFEFKWNEKKKGRFSKSFTQAYPDHELLTVNKKNYLEFIQRA</sequence>
<dbReference type="Gene3D" id="3.40.50.300">
    <property type="entry name" value="P-loop containing nucleotide triphosphate hydrolases"/>
    <property type="match status" value="1"/>
</dbReference>
<evidence type="ECO:0000259" key="2">
    <source>
        <dbReference type="Pfam" id="PF13635"/>
    </source>
</evidence>
<organism evidence="3 4">
    <name type="scientific">Roseivirga echinicomitans</name>
    <dbReference type="NCBI Taxonomy" id="296218"/>
    <lineage>
        <taxon>Bacteria</taxon>
        <taxon>Pseudomonadati</taxon>
        <taxon>Bacteroidota</taxon>
        <taxon>Cytophagia</taxon>
        <taxon>Cytophagales</taxon>
        <taxon>Roseivirgaceae</taxon>
        <taxon>Roseivirga</taxon>
    </lineage>
</organism>
<dbReference type="AlphaFoldDB" id="A0A150XXM4"/>
<dbReference type="SUPFAM" id="SSF52540">
    <property type="entry name" value="P-loop containing nucleoside triphosphate hydrolases"/>
    <property type="match status" value="1"/>
</dbReference>
<feature type="domain" description="AAA" evidence="1">
    <location>
        <begin position="17"/>
        <end position="137"/>
    </location>
</feature>
<evidence type="ECO:0000313" key="3">
    <source>
        <dbReference type="EMBL" id="KYG83501.1"/>
    </source>
</evidence>
<dbReference type="EMBL" id="LRDB01000001">
    <property type="protein sequence ID" value="KYG83501.1"/>
    <property type="molecule type" value="Genomic_DNA"/>
</dbReference>
<dbReference type="STRING" id="296218.AWN68_01475"/>
<dbReference type="RefSeq" id="WP_068410432.1">
    <property type="nucleotide sequence ID" value="NZ_LRDB01000001.1"/>
</dbReference>
<protein>
    <submittedName>
        <fullName evidence="3">ATPase</fullName>
    </submittedName>
</protein>
<dbReference type="PANTHER" id="PTHR43566:SF1">
    <property type="entry name" value="AAA+ ATPASE DOMAIN-CONTAINING PROTEIN"/>
    <property type="match status" value="1"/>
</dbReference>